<comment type="caution">
    <text evidence="1">The sequence shown here is derived from an EMBL/GenBank/DDBJ whole genome shotgun (WGS) entry which is preliminary data.</text>
</comment>
<evidence type="ECO:0000313" key="2">
    <source>
        <dbReference type="Proteomes" id="UP001056120"/>
    </source>
</evidence>
<gene>
    <name evidence="1" type="ORF">L1987_29995</name>
</gene>
<keyword evidence="2" id="KW-1185">Reference proteome</keyword>
<evidence type="ECO:0000313" key="1">
    <source>
        <dbReference type="EMBL" id="KAI3801878.1"/>
    </source>
</evidence>
<accession>A0ACB9I0Z6</accession>
<proteinExistence type="predicted"/>
<dbReference type="EMBL" id="CM042027">
    <property type="protein sequence ID" value="KAI3801878.1"/>
    <property type="molecule type" value="Genomic_DNA"/>
</dbReference>
<name>A0ACB9I0Z6_9ASTR</name>
<sequence>MHLNFTGILKLNLGGVLILWISNLCWRSTLGDLANMDKGDLANMDNRSGAVGASCLICMIKECMIHESSHATVREGVVKESSIEILADVLKDY</sequence>
<organism evidence="1 2">
    <name type="scientific">Smallanthus sonchifolius</name>
    <dbReference type="NCBI Taxonomy" id="185202"/>
    <lineage>
        <taxon>Eukaryota</taxon>
        <taxon>Viridiplantae</taxon>
        <taxon>Streptophyta</taxon>
        <taxon>Embryophyta</taxon>
        <taxon>Tracheophyta</taxon>
        <taxon>Spermatophyta</taxon>
        <taxon>Magnoliopsida</taxon>
        <taxon>eudicotyledons</taxon>
        <taxon>Gunneridae</taxon>
        <taxon>Pentapetalae</taxon>
        <taxon>asterids</taxon>
        <taxon>campanulids</taxon>
        <taxon>Asterales</taxon>
        <taxon>Asteraceae</taxon>
        <taxon>Asteroideae</taxon>
        <taxon>Heliantheae alliance</taxon>
        <taxon>Millerieae</taxon>
        <taxon>Smallanthus</taxon>
    </lineage>
</organism>
<reference evidence="2" key="1">
    <citation type="journal article" date="2022" name="Mol. Ecol. Resour.">
        <title>The genomes of chicory, endive, great burdock and yacon provide insights into Asteraceae palaeo-polyploidization history and plant inulin production.</title>
        <authorList>
            <person name="Fan W."/>
            <person name="Wang S."/>
            <person name="Wang H."/>
            <person name="Wang A."/>
            <person name="Jiang F."/>
            <person name="Liu H."/>
            <person name="Zhao H."/>
            <person name="Xu D."/>
            <person name="Zhang Y."/>
        </authorList>
    </citation>
    <scope>NUCLEOTIDE SEQUENCE [LARGE SCALE GENOMIC DNA]</scope>
    <source>
        <strain evidence="2">cv. Yunnan</strain>
    </source>
</reference>
<dbReference type="Proteomes" id="UP001056120">
    <property type="component" value="Linkage Group LG10"/>
</dbReference>
<protein>
    <submittedName>
        <fullName evidence="1">Uncharacterized protein</fullName>
    </submittedName>
</protein>
<reference evidence="1 2" key="2">
    <citation type="journal article" date="2022" name="Mol. Ecol. Resour.">
        <title>The genomes of chicory, endive, great burdock and yacon provide insights into Asteraceae paleo-polyploidization history and plant inulin production.</title>
        <authorList>
            <person name="Fan W."/>
            <person name="Wang S."/>
            <person name="Wang H."/>
            <person name="Wang A."/>
            <person name="Jiang F."/>
            <person name="Liu H."/>
            <person name="Zhao H."/>
            <person name="Xu D."/>
            <person name="Zhang Y."/>
        </authorList>
    </citation>
    <scope>NUCLEOTIDE SEQUENCE [LARGE SCALE GENOMIC DNA]</scope>
    <source>
        <strain evidence="2">cv. Yunnan</strain>
        <tissue evidence="1">Leaves</tissue>
    </source>
</reference>